<keyword evidence="4 5" id="KW-0472">Membrane</keyword>
<feature type="transmembrane region" description="Helical" evidence="5">
    <location>
        <begin position="220"/>
        <end position="239"/>
    </location>
</feature>
<keyword evidence="3 5" id="KW-1133">Transmembrane helix</keyword>
<protein>
    <recommendedName>
        <fullName evidence="6">Major facilitator superfamily (MFS) profile domain-containing protein</fullName>
    </recommendedName>
</protein>
<dbReference type="Proteomes" id="UP001498398">
    <property type="component" value="Unassembled WGS sequence"/>
</dbReference>
<evidence type="ECO:0000256" key="2">
    <source>
        <dbReference type="ARBA" id="ARBA00022692"/>
    </source>
</evidence>
<proteinExistence type="predicted"/>
<dbReference type="Gene3D" id="1.20.1250.20">
    <property type="entry name" value="MFS general substrate transporter like domains"/>
    <property type="match status" value="1"/>
</dbReference>
<evidence type="ECO:0000256" key="4">
    <source>
        <dbReference type="ARBA" id="ARBA00023136"/>
    </source>
</evidence>
<dbReference type="Gene3D" id="1.20.1720.10">
    <property type="entry name" value="Multidrug resistance protein D"/>
    <property type="match status" value="1"/>
</dbReference>
<gene>
    <name evidence="7" type="ORF">VKT23_016208</name>
</gene>
<feature type="transmembrane region" description="Helical" evidence="5">
    <location>
        <begin position="123"/>
        <end position="141"/>
    </location>
</feature>
<name>A0ABR1IYK7_9AGAR</name>
<feature type="transmembrane region" description="Helical" evidence="5">
    <location>
        <begin position="414"/>
        <end position="436"/>
    </location>
</feature>
<organism evidence="7 8">
    <name type="scientific">Marasmiellus scandens</name>
    <dbReference type="NCBI Taxonomy" id="2682957"/>
    <lineage>
        <taxon>Eukaryota</taxon>
        <taxon>Fungi</taxon>
        <taxon>Dikarya</taxon>
        <taxon>Basidiomycota</taxon>
        <taxon>Agaricomycotina</taxon>
        <taxon>Agaricomycetes</taxon>
        <taxon>Agaricomycetidae</taxon>
        <taxon>Agaricales</taxon>
        <taxon>Marasmiineae</taxon>
        <taxon>Omphalotaceae</taxon>
        <taxon>Marasmiellus</taxon>
    </lineage>
</organism>
<comment type="caution">
    <text evidence="7">The sequence shown here is derived from an EMBL/GenBank/DDBJ whole genome shotgun (WGS) entry which is preliminary data.</text>
</comment>
<dbReference type="InterPro" id="IPR036259">
    <property type="entry name" value="MFS_trans_sf"/>
</dbReference>
<feature type="transmembrane region" description="Helical" evidence="5">
    <location>
        <begin position="384"/>
        <end position="402"/>
    </location>
</feature>
<feature type="transmembrane region" description="Helical" evidence="5">
    <location>
        <begin position="245"/>
        <end position="265"/>
    </location>
</feature>
<dbReference type="InterPro" id="IPR011701">
    <property type="entry name" value="MFS"/>
</dbReference>
<keyword evidence="2 5" id="KW-0812">Transmembrane</keyword>
<evidence type="ECO:0000256" key="3">
    <source>
        <dbReference type="ARBA" id="ARBA00022989"/>
    </source>
</evidence>
<dbReference type="Pfam" id="PF07690">
    <property type="entry name" value="MFS_1"/>
    <property type="match status" value="1"/>
</dbReference>
<feature type="transmembrane region" description="Helical" evidence="5">
    <location>
        <begin position="487"/>
        <end position="506"/>
    </location>
</feature>
<evidence type="ECO:0000313" key="7">
    <source>
        <dbReference type="EMBL" id="KAK7442238.1"/>
    </source>
</evidence>
<feature type="transmembrane region" description="Helical" evidence="5">
    <location>
        <begin position="61"/>
        <end position="78"/>
    </location>
</feature>
<feature type="transmembrane region" description="Helical" evidence="5">
    <location>
        <begin position="23"/>
        <end position="41"/>
    </location>
</feature>
<dbReference type="PROSITE" id="PS50850">
    <property type="entry name" value="MFS"/>
    <property type="match status" value="1"/>
</dbReference>
<dbReference type="PRINTS" id="PR01036">
    <property type="entry name" value="TCRTETB"/>
</dbReference>
<dbReference type="PANTHER" id="PTHR23501">
    <property type="entry name" value="MAJOR FACILITATOR SUPERFAMILY"/>
    <property type="match status" value="1"/>
</dbReference>
<evidence type="ECO:0000259" key="6">
    <source>
        <dbReference type="PROSITE" id="PS50850"/>
    </source>
</evidence>
<dbReference type="PANTHER" id="PTHR23501:SF102">
    <property type="entry name" value="DRUG TRANSPORTER, PUTATIVE (AFU_ORTHOLOGUE AFUA_3G08530)-RELATED"/>
    <property type="match status" value="1"/>
</dbReference>
<feature type="transmembrane region" description="Helical" evidence="5">
    <location>
        <begin position="286"/>
        <end position="306"/>
    </location>
</feature>
<sequence length="534" mass="57193">MSSTFDLSKDNQNVTNIPPKRDWRFWCIILAISLSTFTSYLDMAIPTALPEISHELNGSGFVWVGSAYALASTAILPLSGGIAQIFGRRIGLLISLACFALGSALSGAASSMAFLIAARTVQGIGSGGIAALTNIILSDLVPLKERGAFSGMLTLAAMLAVCTAPVIAGGLADHGEWRWLFYLNLFTSGTSAVLVGLLLNLKKPAGTLMQKLRGVDWSGTLIIIAASVSLGIGLTWAGTEHPWSSAPTLVPLILGLFGLLLMYVWERSVAKNPLIPFSIMTSWTTISGYLQTFINSVVLFAIIYYLPVYYQACKGASPTRSGVDVFGISLVVAPFGIIAGILVAKFQRYRPQMWISWALIMIGMGCMSTLRAETTLSTTIGFQVLPGVGLGILVITTYFPVLAPLPVSANAQALAFFMFCRSFGSIWGITIGGTVLQNELQKRLSSEFLNQFPGGTSIAFQIIPIIHTLDAQLRDEVETAFAESLAVVWQVCIGIAGLGLLTSFMMGHYQLHTTTDENWAMEEKSAQIQSGTSA</sequence>
<feature type="transmembrane region" description="Helical" evidence="5">
    <location>
        <begin position="353"/>
        <end position="372"/>
    </location>
</feature>
<keyword evidence="8" id="KW-1185">Reference proteome</keyword>
<dbReference type="InterPro" id="IPR020846">
    <property type="entry name" value="MFS_dom"/>
</dbReference>
<evidence type="ECO:0000313" key="8">
    <source>
        <dbReference type="Proteomes" id="UP001498398"/>
    </source>
</evidence>
<accession>A0ABR1IYK7</accession>
<reference evidence="7 8" key="1">
    <citation type="submission" date="2024-01" db="EMBL/GenBank/DDBJ databases">
        <title>A draft genome for the cacao thread blight pathogen Marasmiellus scandens.</title>
        <authorList>
            <person name="Baruah I.K."/>
            <person name="Leung J."/>
            <person name="Bukari Y."/>
            <person name="Amoako-Attah I."/>
            <person name="Meinhardt L.W."/>
            <person name="Bailey B.A."/>
            <person name="Cohen S.P."/>
        </authorList>
    </citation>
    <scope>NUCLEOTIDE SEQUENCE [LARGE SCALE GENOMIC DNA]</scope>
    <source>
        <strain evidence="7 8">GH-19</strain>
    </source>
</reference>
<dbReference type="EMBL" id="JBANRG010000059">
    <property type="protein sequence ID" value="KAK7442238.1"/>
    <property type="molecule type" value="Genomic_DNA"/>
</dbReference>
<feature type="transmembrane region" description="Helical" evidence="5">
    <location>
        <begin position="148"/>
        <end position="167"/>
    </location>
</feature>
<dbReference type="SUPFAM" id="SSF103473">
    <property type="entry name" value="MFS general substrate transporter"/>
    <property type="match status" value="1"/>
</dbReference>
<feature type="domain" description="Major facilitator superfamily (MFS) profile" evidence="6">
    <location>
        <begin position="1"/>
        <end position="511"/>
    </location>
</feature>
<feature type="transmembrane region" description="Helical" evidence="5">
    <location>
        <begin position="90"/>
        <end position="117"/>
    </location>
</feature>
<comment type="subcellular location">
    <subcellularLocation>
        <location evidence="1">Membrane</location>
        <topology evidence="1">Multi-pass membrane protein</topology>
    </subcellularLocation>
</comment>
<feature type="transmembrane region" description="Helical" evidence="5">
    <location>
        <begin position="326"/>
        <end position="346"/>
    </location>
</feature>
<evidence type="ECO:0000256" key="5">
    <source>
        <dbReference type="SAM" id="Phobius"/>
    </source>
</evidence>
<evidence type="ECO:0000256" key="1">
    <source>
        <dbReference type="ARBA" id="ARBA00004141"/>
    </source>
</evidence>
<feature type="transmembrane region" description="Helical" evidence="5">
    <location>
        <begin position="179"/>
        <end position="199"/>
    </location>
</feature>